<reference evidence="1" key="1">
    <citation type="submission" date="2021-06" db="EMBL/GenBank/DDBJ databases">
        <authorList>
            <person name="Kallberg Y."/>
            <person name="Tangrot J."/>
            <person name="Rosling A."/>
        </authorList>
    </citation>
    <scope>NUCLEOTIDE SEQUENCE</scope>
    <source>
        <strain evidence="1">MA461A</strain>
    </source>
</reference>
<proteinExistence type="predicted"/>
<organism evidence="1 2">
    <name type="scientific">Racocetra persica</name>
    <dbReference type="NCBI Taxonomy" id="160502"/>
    <lineage>
        <taxon>Eukaryota</taxon>
        <taxon>Fungi</taxon>
        <taxon>Fungi incertae sedis</taxon>
        <taxon>Mucoromycota</taxon>
        <taxon>Glomeromycotina</taxon>
        <taxon>Glomeromycetes</taxon>
        <taxon>Diversisporales</taxon>
        <taxon>Gigasporaceae</taxon>
        <taxon>Racocetra</taxon>
    </lineage>
</organism>
<protein>
    <submittedName>
        <fullName evidence="1">13670_t:CDS:1</fullName>
    </submittedName>
</protein>
<evidence type="ECO:0000313" key="2">
    <source>
        <dbReference type="Proteomes" id="UP000789920"/>
    </source>
</evidence>
<sequence>VLAQDDDVIVGVELPKLYTGGIYVHYGNTYESVHKPKETSVKTPKKQGRAKNQDVVGVLLTTPKNQKSCSVCNKENVRMLGFNKRTHIDNPYEDCCYREPDEIKENKISDLELYQMMLFGVISSIADNFPDLLKNKIPKIPVIKEEPDVEKIEVEFPELNVVEKMVGVTIGTIQPINFDLARERQYGNNWDQVIQYFDWKRVSTNPQITYQYTQNILIINKIIPYKKEEDVIVKRLNYARWMFQQIHEDDNYFQYKNKTEEYLAVIFAEWIKINVVSGTDLPPGIPDTIARA</sequence>
<feature type="non-terminal residue" evidence="1">
    <location>
        <position position="1"/>
    </location>
</feature>
<keyword evidence="2" id="KW-1185">Reference proteome</keyword>
<name>A0ACA9RA11_9GLOM</name>
<evidence type="ECO:0000313" key="1">
    <source>
        <dbReference type="EMBL" id="CAG8783016.1"/>
    </source>
</evidence>
<dbReference type="Proteomes" id="UP000789920">
    <property type="component" value="Unassembled WGS sequence"/>
</dbReference>
<comment type="caution">
    <text evidence="1">The sequence shown here is derived from an EMBL/GenBank/DDBJ whole genome shotgun (WGS) entry which is preliminary data.</text>
</comment>
<dbReference type="EMBL" id="CAJVQC010046441">
    <property type="protein sequence ID" value="CAG8783016.1"/>
    <property type="molecule type" value="Genomic_DNA"/>
</dbReference>
<gene>
    <name evidence="1" type="ORF">RPERSI_LOCUS17883</name>
</gene>
<accession>A0ACA9RA11</accession>
<feature type="non-terminal residue" evidence="1">
    <location>
        <position position="292"/>
    </location>
</feature>